<accession>A0ABR7ZA30</accession>
<reference evidence="1 2" key="1">
    <citation type="journal article" date="2020" name="Insects">
        <title>Bacteria Belonging to Pseudomonas typographi sp. nov. from the Bark Beetle Ips typographus Have Genomic Potential to Aid in the Host Ecology.</title>
        <authorList>
            <person name="Peral-Aranega E."/>
            <person name="Saati-Santamaria Z."/>
            <person name="Kolarik M."/>
            <person name="Rivas R."/>
            <person name="Garcia-Fraile P."/>
        </authorList>
    </citation>
    <scope>NUCLEOTIDE SEQUENCE [LARGE SCALE GENOMIC DNA]</scope>
    <source>
        <strain evidence="1 2">CA3A</strain>
    </source>
</reference>
<dbReference type="Proteomes" id="UP000805841">
    <property type="component" value="Unassembled WGS sequence"/>
</dbReference>
<comment type="caution">
    <text evidence="1">The sequence shown here is derived from an EMBL/GenBank/DDBJ whole genome shotgun (WGS) entry which is preliminary data.</text>
</comment>
<evidence type="ECO:0000313" key="2">
    <source>
        <dbReference type="Proteomes" id="UP000805841"/>
    </source>
</evidence>
<sequence>MPKPIQAEVRKRLDGTVCGVIRWPAYTLVLTAEEARNLSDHLRTLAIDIERGQIGVRTYPEQSA</sequence>
<name>A0ABR7ZA30_9PSED</name>
<evidence type="ECO:0000313" key="1">
    <source>
        <dbReference type="EMBL" id="MBD1602410.1"/>
    </source>
</evidence>
<gene>
    <name evidence="1" type="ORF">HAQ05_27410</name>
</gene>
<proteinExistence type="predicted"/>
<dbReference type="RefSeq" id="WP_190427390.1">
    <property type="nucleotide sequence ID" value="NZ_JAAOCA010000072.1"/>
</dbReference>
<protein>
    <submittedName>
        <fullName evidence="1">Uncharacterized protein</fullName>
    </submittedName>
</protein>
<dbReference type="EMBL" id="JAAOCA010000072">
    <property type="protein sequence ID" value="MBD1602410.1"/>
    <property type="molecule type" value="Genomic_DNA"/>
</dbReference>
<keyword evidence="2" id="KW-1185">Reference proteome</keyword>
<organism evidence="1 2">
    <name type="scientific">Pseudomonas typographi</name>
    <dbReference type="NCBI Taxonomy" id="2715964"/>
    <lineage>
        <taxon>Bacteria</taxon>
        <taxon>Pseudomonadati</taxon>
        <taxon>Pseudomonadota</taxon>
        <taxon>Gammaproteobacteria</taxon>
        <taxon>Pseudomonadales</taxon>
        <taxon>Pseudomonadaceae</taxon>
        <taxon>Pseudomonas</taxon>
    </lineage>
</organism>